<feature type="region of interest" description="Disordered" evidence="1">
    <location>
        <begin position="56"/>
        <end position="98"/>
    </location>
</feature>
<evidence type="ECO:0000256" key="1">
    <source>
        <dbReference type="SAM" id="MobiDB-lite"/>
    </source>
</evidence>
<name>A0A1G9V0C3_9BACI</name>
<reference evidence="3" key="1">
    <citation type="submission" date="2016-10" db="EMBL/GenBank/DDBJ databases">
        <authorList>
            <person name="Varghese N."/>
            <person name="Submissions S."/>
        </authorList>
    </citation>
    <scope>NUCLEOTIDE SEQUENCE [LARGE SCALE GENOMIC DNA]</scope>
    <source>
        <strain evidence="3">CGMCC 1.6199</strain>
    </source>
</reference>
<dbReference type="EMBL" id="FNHF01000004">
    <property type="protein sequence ID" value="SDM65701.1"/>
    <property type="molecule type" value="Genomic_DNA"/>
</dbReference>
<keyword evidence="3" id="KW-1185">Reference proteome</keyword>
<feature type="compositionally biased region" description="Low complexity" evidence="1">
    <location>
        <begin position="63"/>
        <end position="83"/>
    </location>
</feature>
<dbReference type="AlphaFoldDB" id="A0A1G9V0C3"/>
<gene>
    <name evidence="2" type="ORF">SAMN05216244_3079</name>
</gene>
<sequence length="113" mass="11830">MADTGTSHITVASLGSITTDTITAVLIGTTLDMAMDIPDTAFLDMVFLVRAVTQDTEKDSQAKATTPTANNPSTTNTTTSTKNQGENSRRDVRGLTPTVLARCSGRVVGVSPQ</sequence>
<proteinExistence type="predicted"/>
<protein>
    <submittedName>
        <fullName evidence="2">Uncharacterized protein</fullName>
    </submittedName>
</protein>
<accession>A0A1G9V0C3</accession>
<dbReference type="Proteomes" id="UP000182347">
    <property type="component" value="Unassembled WGS sequence"/>
</dbReference>
<evidence type="ECO:0000313" key="2">
    <source>
        <dbReference type="EMBL" id="SDM65701.1"/>
    </source>
</evidence>
<organism evidence="2 3">
    <name type="scientific">Sediminibacillus halophilus</name>
    <dbReference type="NCBI Taxonomy" id="482461"/>
    <lineage>
        <taxon>Bacteria</taxon>
        <taxon>Bacillati</taxon>
        <taxon>Bacillota</taxon>
        <taxon>Bacilli</taxon>
        <taxon>Bacillales</taxon>
        <taxon>Bacillaceae</taxon>
        <taxon>Sediminibacillus</taxon>
    </lineage>
</organism>
<evidence type="ECO:0000313" key="3">
    <source>
        <dbReference type="Proteomes" id="UP000182347"/>
    </source>
</evidence>